<reference evidence="12 13" key="1">
    <citation type="submission" date="2018-08" db="EMBL/GenBank/DDBJ databases">
        <title>Recombination of ecologically and evolutionarily significant loci maintains genetic cohesion in the Pseudomonas syringae species complex.</title>
        <authorList>
            <person name="Dillon M."/>
            <person name="Thakur S."/>
            <person name="Almeida R.N.D."/>
            <person name="Weir B.S."/>
            <person name="Guttman D.S."/>
        </authorList>
    </citation>
    <scope>NUCLEOTIDE SEQUENCE [LARGE SCALE GENOMIC DNA]</scope>
    <source>
        <strain evidence="12 13">ICMP 6917</strain>
    </source>
</reference>
<evidence type="ECO:0000256" key="1">
    <source>
        <dbReference type="ARBA" id="ARBA00004202"/>
    </source>
</evidence>
<evidence type="ECO:0000256" key="9">
    <source>
        <dbReference type="ARBA" id="ARBA00023065"/>
    </source>
</evidence>
<dbReference type="PROSITE" id="PS50893">
    <property type="entry name" value="ABC_TRANSPORTER_2"/>
    <property type="match status" value="1"/>
</dbReference>
<proteinExistence type="inferred from homology"/>
<evidence type="ECO:0000256" key="3">
    <source>
        <dbReference type="ARBA" id="ARBA00022448"/>
    </source>
</evidence>
<evidence type="ECO:0000313" key="13">
    <source>
        <dbReference type="Proteomes" id="UP000278332"/>
    </source>
</evidence>
<evidence type="ECO:0000256" key="2">
    <source>
        <dbReference type="ARBA" id="ARBA00005417"/>
    </source>
</evidence>
<dbReference type="GO" id="GO:0005886">
    <property type="term" value="C:plasma membrane"/>
    <property type="evidence" value="ECO:0007669"/>
    <property type="project" value="UniProtKB-SubCell"/>
</dbReference>
<dbReference type="InterPro" id="IPR003593">
    <property type="entry name" value="AAA+_ATPase"/>
</dbReference>
<dbReference type="Gene3D" id="3.40.50.300">
    <property type="entry name" value="P-loop containing nucleotide triphosphate hydrolases"/>
    <property type="match status" value="1"/>
</dbReference>
<gene>
    <name evidence="12" type="ORF">ALP84_01857</name>
</gene>
<protein>
    <submittedName>
        <fullName evidence="12">Iron-chelate-transporting ATPase</fullName>
    </submittedName>
</protein>
<keyword evidence="9" id="KW-0406">Ion transport</keyword>
<evidence type="ECO:0000256" key="8">
    <source>
        <dbReference type="ARBA" id="ARBA00023004"/>
    </source>
</evidence>
<comment type="caution">
    <text evidence="12">The sequence shown here is derived from an EMBL/GenBank/DDBJ whole genome shotgun (WGS) entry which is preliminary data.</text>
</comment>
<dbReference type="PANTHER" id="PTHR42771:SF2">
    <property type="entry name" value="IRON(3+)-HYDROXAMATE IMPORT ATP-BINDING PROTEIN FHUC"/>
    <property type="match status" value="1"/>
</dbReference>
<dbReference type="InterPro" id="IPR003439">
    <property type="entry name" value="ABC_transporter-like_ATP-bd"/>
</dbReference>
<accession>A0A3M4VTU7</accession>
<keyword evidence="5" id="KW-0410">Iron transport</keyword>
<dbReference type="Proteomes" id="UP000278332">
    <property type="component" value="Unassembled WGS sequence"/>
</dbReference>
<evidence type="ECO:0000256" key="7">
    <source>
        <dbReference type="ARBA" id="ARBA00022840"/>
    </source>
</evidence>
<dbReference type="InterPro" id="IPR027417">
    <property type="entry name" value="P-loop_NTPase"/>
</dbReference>
<dbReference type="GO" id="GO:0016887">
    <property type="term" value="F:ATP hydrolysis activity"/>
    <property type="evidence" value="ECO:0007669"/>
    <property type="project" value="InterPro"/>
</dbReference>
<evidence type="ECO:0000256" key="6">
    <source>
        <dbReference type="ARBA" id="ARBA00022741"/>
    </source>
</evidence>
<dbReference type="InterPro" id="IPR051535">
    <property type="entry name" value="Siderophore_ABC-ATPase"/>
</dbReference>
<evidence type="ECO:0000259" key="11">
    <source>
        <dbReference type="PROSITE" id="PS50893"/>
    </source>
</evidence>
<dbReference type="SUPFAM" id="SSF52540">
    <property type="entry name" value="P-loop containing nucleoside triphosphate hydrolases"/>
    <property type="match status" value="1"/>
</dbReference>
<dbReference type="CDD" id="cd03214">
    <property type="entry name" value="ABC_Iron-Siderophores_B12_Hemin"/>
    <property type="match status" value="1"/>
</dbReference>
<dbReference type="PANTHER" id="PTHR42771">
    <property type="entry name" value="IRON(3+)-HYDROXAMATE IMPORT ATP-BINDING PROTEIN FHUC"/>
    <property type="match status" value="1"/>
</dbReference>
<organism evidence="12 13">
    <name type="scientific">Pseudomonas cichorii</name>
    <dbReference type="NCBI Taxonomy" id="36746"/>
    <lineage>
        <taxon>Bacteria</taxon>
        <taxon>Pseudomonadati</taxon>
        <taxon>Pseudomonadota</taxon>
        <taxon>Gammaproteobacteria</taxon>
        <taxon>Pseudomonadales</taxon>
        <taxon>Pseudomonadaceae</taxon>
        <taxon>Pseudomonas</taxon>
    </lineage>
</organism>
<name>A0A3M4VTU7_PSECI</name>
<dbReference type="AlphaFoldDB" id="A0A3M4VTU7"/>
<evidence type="ECO:0000256" key="4">
    <source>
        <dbReference type="ARBA" id="ARBA00022475"/>
    </source>
</evidence>
<evidence type="ECO:0000256" key="10">
    <source>
        <dbReference type="ARBA" id="ARBA00023136"/>
    </source>
</evidence>
<keyword evidence="3" id="KW-0813">Transport</keyword>
<evidence type="ECO:0000313" key="12">
    <source>
        <dbReference type="EMBL" id="RMR55154.1"/>
    </source>
</evidence>
<dbReference type="GO" id="GO:0005524">
    <property type="term" value="F:ATP binding"/>
    <property type="evidence" value="ECO:0007669"/>
    <property type="project" value="UniProtKB-KW"/>
</dbReference>
<comment type="subcellular location">
    <subcellularLocation>
        <location evidence="1">Cell membrane</location>
        <topology evidence="1">Peripheral membrane protein</topology>
    </subcellularLocation>
</comment>
<keyword evidence="6" id="KW-0547">Nucleotide-binding</keyword>
<keyword evidence="8" id="KW-0408">Iron</keyword>
<dbReference type="FunFam" id="3.40.50.300:FF:000134">
    <property type="entry name" value="Iron-enterobactin ABC transporter ATP-binding protein"/>
    <property type="match status" value="1"/>
</dbReference>
<keyword evidence="10" id="KW-0472">Membrane</keyword>
<feature type="domain" description="ABC transporter" evidence="11">
    <location>
        <begin position="25"/>
        <end position="260"/>
    </location>
</feature>
<comment type="similarity">
    <text evidence="2">Belongs to the ABC transporter superfamily.</text>
</comment>
<keyword evidence="4" id="KW-1003">Cell membrane</keyword>
<dbReference type="SMART" id="SM00382">
    <property type="entry name" value="AAA"/>
    <property type="match status" value="1"/>
</dbReference>
<sequence length="290" mass="31812">MKNDAGALLDGRFDQALLGGRKVMLKATGVRLGYGEQLVLDGVSLDIPEGRFTALIGANGCGKTTMLNVLAHMLRPGAGEVQLSGKPLRQYSRRALAQQLALLPQRTTSPAGMSVRELVMQGRFPWQSWWRQWSGQDQQAIDRAIELTGINSLLDRSLATLSGGQLQRCWIAMTLAQDTPVILLDEPTTFLDIAHQITLLELLVDLREQGKTIVAVLHDLNQAARYADHLVMMRGGRLLAQGAPAEVFTRENLKAVFDLDAHIITDPYSGDPLCVPQSNRSKPLPVQEAM</sequence>
<evidence type="ECO:0000256" key="5">
    <source>
        <dbReference type="ARBA" id="ARBA00022496"/>
    </source>
</evidence>
<keyword evidence="7" id="KW-0067">ATP-binding</keyword>
<dbReference type="GO" id="GO:0006826">
    <property type="term" value="P:iron ion transport"/>
    <property type="evidence" value="ECO:0007669"/>
    <property type="project" value="UniProtKB-KW"/>
</dbReference>
<dbReference type="Pfam" id="PF00005">
    <property type="entry name" value="ABC_tran"/>
    <property type="match status" value="1"/>
</dbReference>
<dbReference type="EMBL" id="RBRY01000109">
    <property type="protein sequence ID" value="RMR55154.1"/>
    <property type="molecule type" value="Genomic_DNA"/>
</dbReference>